<accession>A0A6G1IUZ3</accession>
<protein>
    <submittedName>
        <fullName evidence="1">Uncharacterized protein</fullName>
    </submittedName>
</protein>
<sequence length="397" mass="45503">MEYFQEDDFLETNHTTESQMNIAGRTSAHPFRDLRSASYAHRKTRKYANDRRRNSGTCHSVGCRKWCQSEQRLKNKRQKRDRLVHELWASQQRVPCYTLCFQPAKQMYVQWDVRLKEEFDEYIEDMNDDVVRYEKLHKNAAIFESSETWVEVGEEFSTWARRRIAEMRTVKEKRLRAAEPVAQQVKVWKTHRTGPAYGDTYKVYCGTPGTTTLPTTTYDAYGHALLRAALTPLKWVLSRARFNSSISLFPRIYNSTWFGEFAWKWHRNASGCWEIGYWDGPAEGNGRGCGGCAIPCPCCCASNGSMYYGCYCEEFGDEPAPEETQRCSLVEWVGPEGRRLIVLDDLKRESNEVTAECGSVAASVFGSEWSVVDEDLGSVSCCSSIESTLGDFAFVET</sequence>
<keyword evidence="2" id="KW-1185">Reference proteome</keyword>
<evidence type="ECO:0000313" key="1">
    <source>
        <dbReference type="EMBL" id="KAF2681800.1"/>
    </source>
</evidence>
<evidence type="ECO:0000313" key="2">
    <source>
        <dbReference type="Proteomes" id="UP000799291"/>
    </source>
</evidence>
<organism evidence="1 2">
    <name type="scientific">Lentithecium fluviatile CBS 122367</name>
    <dbReference type="NCBI Taxonomy" id="1168545"/>
    <lineage>
        <taxon>Eukaryota</taxon>
        <taxon>Fungi</taxon>
        <taxon>Dikarya</taxon>
        <taxon>Ascomycota</taxon>
        <taxon>Pezizomycotina</taxon>
        <taxon>Dothideomycetes</taxon>
        <taxon>Pleosporomycetidae</taxon>
        <taxon>Pleosporales</taxon>
        <taxon>Massarineae</taxon>
        <taxon>Lentitheciaceae</taxon>
        <taxon>Lentithecium</taxon>
    </lineage>
</organism>
<proteinExistence type="predicted"/>
<dbReference type="EMBL" id="MU005590">
    <property type="protein sequence ID" value="KAF2681800.1"/>
    <property type="molecule type" value="Genomic_DNA"/>
</dbReference>
<gene>
    <name evidence="1" type="ORF">K458DRAFT_420562</name>
</gene>
<dbReference type="Proteomes" id="UP000799291">
    <property type="component" value="Unassembled WGS sequence"/>
</dbReference>
<dbReference type="AlphaFoldDB" id="A0A6G1IUZ3"/>
<dbReference type="OrthoDB" id="5423564at2759"/>
<name>A0A6G1IUZ3_9PLEO</name>
<reference evidence="1" key="1">
    <citation type="journal article" date="2020" name="Stud. Mycol.">
        <title>101 Dothideomycetes genomes: a test case for predicting lifestyles and emergence of pathogens.</title>
        <authorList>
            <person name="Haridas S."/>
            <person name="Albert R."/>
            <person name="Binder M."/>
            <person name="Bloem J."/>
            <person name="Labutti K."/>
            <person name="Salamov A."/>
            <person name="Andreopoulos B."/>
            <person name="Baker S."/>
            <person name="Barry K."/>
            <person name="Bills G."/>
            <person name="Bluhm B."/>
            <person name="Cannon C."/>
            <person name="Castanera R."/>
            <person name="Culley D."/>
            <person name="Daum C."/>
            <person name="Ezra D."/>
            <person name="Gonzalez J."/>
            <person name="Henrissat B."/>
            <person name="Kuo A."/>
            <person name="Liang C."/>
            <person name="Lipzen A."/>
            <person name="Lutzoni F."/>
            <person name="Magnuson J."/>
            <person name="Mondo S."/>
            <person name="Nolan M."/>
            <person name="Ohm R."/>
            <person name="Pangilinan J."/>
            <person name="Park H.-J."/>
            <person name="Ramirez L."/>
            <person name="Alfaro M."/>
            <person name="Sun H."/>
            <person name="Tritt A."/>
            <person name="Yoshinaga Y."/>
            <person name="Zwiers L.-H."/>
            <person name="Turgeon B."/>
            <person name="Goodwin S."/>
            <person name="Spatafora J."/>
            <person name="Crous P."/>
            <person name="Grigoriev I."/>
        </authorList>
    </citation>
    <scope>NUCLEOTIDE SEQUENCE</scope>
    <source>
        <strain evidence="1">CBS 122367</strain>
    </source>
</reference>